<dbReference type="AlphaFoldDB" id="A0A2K2F859"/>
<dbReference type="InterPro" id="IPR029052">
    <property type="entry name" value="Metallo-depent_PP-like"/>
</dbReference>
<comment type="similarity">
    <text evidence="1">Belongs to the CapA family.</text>
</comment>
<protein>
    <submittedName>
        <fullName evidence="4">Poly-gamma-glutamate biosynthesis protein</fullName>
    </submittedName>
</protein>
<dbReference type="OrthoDB" id="9810906at2"/>
<feature type="compositionally biased region" description="Polar residues" evidence="2">
    <location>
        <begin position="11"/>
        <end position="24"/>
    </location>
</feature>
<gene>
    <name evidence="4" type="ORF">CDQ84_16855</name>
</gene>
<feature type="domain" description="Capsule synthesis protein CapA" evidence="3">
    <location>
        <begin position="74"/>
        <end position="326"/>
    </location>
</feature>
<dbReference type="Pfam" id="PF09587">
    <property type="entry name" value="PGA_cap"/>
    <property type="match status" value="1"/>
</dbReference>
<organism evidence="4 5">
    <name type="scientific">Clostridium thermosuccinogenes</name>
    <dbReference type="NCBI Taxonomy" id="84032"/>
    <lineage>
        <taxon>Bacteria</taxon>
        <taxon>Bacillati</taxon>
        <taxon>Bacillota</taxon>
        <taxon>Clostridia</taxon>
        <taxon>Eubacteriales</taxon>
        <taxon>Clostridiaceae</taxon>
        <taxon>Clostridium</taxon>
    </lineage>
</organism>
<feature type="region of interest" description="Disordered" evidence="2">
    <location>
        <begin position="1"/>
        <end position="65"/>
    </location>
</feature>
<feature type="compositionally biased region" description="Low complexity" evidence="2">
    <location>
        <begin position="46"/>
        <end position="65"/>
    </location>
</feature>
<comment type="caution">
    <text evidence="4">The sequence shown here is derived from an EMBL/GenBank/DDBJ whole genome shotgun (WGS) entry which is preliminary data.</text>
</comment>
<evidence type="ECO:0000259" key="3">
    <source>
        <dbReference type="SMART" id="SM00854"/>
    </source>
</evidence>
<evidence type="ECO:0000313" key="5">
    <source>
        <dbReference type="Proteomes" id="UP000236151"/>
    </source>
</evidence>
<dbReference type="SMART" id="SM00854">
    <property type="entry name" value="PGA_cap"/>
    <property type="match status" value="1"/>
</dbReference>
<proteinExistence type="inferred from homology"/>
<evidence type="ECO:0000313" key="4">
    <source>
        <dbReference type="EMBL" id="PNT95601.1"/>
    </source>
</evidence>
<dbReference type="CDD" id="cd07381">
    <property type="entry name" value="MPP_CapA"/>
    <property type="match status" value="1"/>
</dbReference>
<name>A0A2K2F859_9CLOT</name>
<dbReference type="PANTHER" id="PTHR33393:SF11">
    <property type="entry name" value="POLYGLUTAMINE SYNTHESIS ACCESSORY PROTEIN RV0574C-RELATED"/>
    <property type="match status" value="1"/>
</dbReference>
<dbReference type="Gene3D" id="3.60.21.10">
    <property type="match status" value="1"/>
</dbReference>
<dbReference type="PANTHER" id="PTHR33393">
    <property type="entry name" value="POLYGLUTAMINE SYNTHESIS ACCESSORY PROTEIN RV0574C-RELATED"/>
    <property type="match status" value="1"/>
</dbReference>
<evidence type="ECO:0000256" key="1">
    <source>
        <dbReference type="ARBA" id="ARBA00005662"/>
    </source>
</evidence>
<dbReference type="Proteomes" id="UP000236151">
    <property type="component" value="Unassembled WGS sequence"/>
</dbReference>
<dbReference type="SUPFAM" id="SSF56300">
    <property type="entry name" value="Metallo-dependent phosphatases"/>
    <property type="match status" value="1"/>
</dbReference>
<dbReference type="InterPro" id="IPR052169">
    <property type="entry name" value="CW_Biosynth-Accessory"/>
</dbReference>
<evidence type="ECO:0000256" key="2">
    <source>
        <dbReference type="SAM" id="MobiDB-lite"/>
    </source>
</evidence>
<sequence length="400" mass="44315">MDVKPAYETAVETQPLQSDDSVSEVTADEEGAAGEPVKEGEEPAETDTSGTGTTESDTAEAGTSEAPFLEDPLKIVVVGDINLGRGVKIWVEKQEKRYIYPFEEVVGIFNQNDVVFGNLEEPITASTKGLAGIDEGGKYVLKNDPEAIEGIKYAGFNILSLANNHILDYYEQGLFDTMKILDENGIAYAGAGRNLEEARKPAVLEKKGLKIGMLAYTDMAEVLYKGNPPLRFLAGEDSSGVAPTKKDYIMEDIAKYKDIFDILIVSLHWGVEYSYEPTENQIGLAHEIIDSGADMIIGHHTHRCQGVEIYKGKPIFYSLGNFLFDQNNPLNQESFIFEMEIKNRKLTALSGTPFKIINKSRIVPQKGEDALIMLERERSLSEKLNTPSRIENDKLVFDIN</sequence>
<keyword evidence="5" id="KW-1185">Reference proteome</keyword>
<accession>A0A2K2F859</accession>
<reference evidence="4 5" key="1">
    <citation type="submission" date="2017-06" db="EMBL/GenBank/DDBJ databases">
        <title>Investigating the central metabolism of Clostridium thermosuccinogenes.</title>
        <authorList>
            <person name="Koendjbiharie J.G."/>
            <person name="van Kranenburg R."/>
        </authorList>
    </citation>
    <scope>NUCLEOTIDE SEQUENCE [LARGE SCALE GENOMIC DNA]</scope>
    <source>
        <strain evidence="4 5">DSM 5806</strain>
    </source>
</reference>
<dbReference type="EMBL" id="NIOJ01000063">
    <property type="protein sequence ID" value="PNT95601.1"/>
    <property type="molecule type" value="Genomic_DNA"/>
</dbReference>
<dbReference type="InterPro" id="IPR019079">
    <property type="entry name" value="Capsule_synth_CapA"/>
</dbReference>
<dbReference type="KEGG" id="cthd:CDO33_09180"/>